<dbReference type="Proteomes" id="UP001215598">
    <property type="component" value="Unassembled WGS sequence"/>
</dbReference>
<gene>
    <name evidence="2" type="ORF">B0H16DRAFT_1407277</name>
    <name evidence="1" type="ORF">B0H16DRAFT_1436089</name>
</gene>
<proteinExistence type="predicted"/>
<dbReference type="EMBL" id="JARKIB010000346">
    <property type="protein sequence ID" value="KAJ7713302.1"/>
    <property type="molecule type" value="Genomic_DNA"/>
</dbReference>
<evidence type="ECO:0000313" key="2">
    <source>
        <dbReference type="EMBL" id="KAJ7776266.1"/>
    </source>
</evidence>
<sequence>MSAQSSVRTLASDPGMKHTPVEEQVEQAVDVVKSRAEPRNLYEFRVWNIPRYTWRCTWSAWETIYHRPGDEAMYAVVRRYLDRVQWVERMAWNNQTDADQKYEYYWSTGLTITEGKEVTNGFSLGASYEGMSIGIDHSTRTFKSTETTSTWGETITITVPRRSELIFYQKRFDFADEITFVNDAWGKEWNIGSWGSYTPYTTKKTAVQIMAEEYFTRDGRLPEGPGTAIADTFPEVLPAGWTRNREDVTSRAKKVLTDMGL</sequence>
<dbReference type="EMBL" id="JARKIB010000009">
    <property type="protein sequence ID" value="KAJ7776266.1"/>
    <property type="molecule type" value="Genomic_DNA"/>
</dbReference>
<comment type="caution">
    <text evidence="2">The sequence shown here is derived from an EMBL/GenBank/DDBJ whole genome shotgun (WGS) entry which is preliminary data.</text>
</comment>
<dbReference type="AlphaFoldDB" id="A0AAD7NUZ3"/>
<keyword evidence="3" id="KW-1185">Reference proteome</keyword>
<accession>A0AAD7NUZ3</accession>
<name>A0AAD7NUZ3_9AGAR</name>
<protein>
    <submittedName>
        <fullName evidence="2">Uncharacterized protein</fullName>
    </submittedName>
</protein>
<reference evidence="2" key="1">
    <citation type="submission" date="2023-03" db="EMBL/GenBank/DDBJ databases">
        <title>Massive genome expansion in bonnet fungi (Mycena s.s.) driven by repeated elements and novel gene families across ecological guilds.</title>
        <authorList>
            <consortium name="Lawrence Berkeley National Laboratory"/>
            <person name="Harder C.B."/>
            <person name="Miyauchi S."/>
            <person name="Viragh M."/>
            <person name="Kuo A."/>
            <person name="Thoen E."/>
            <person name="Andreopoulos B."/>
            <person name="Lu D."/>
            <person name="Skrede I."/>
            <person name="Drula E."/>
            <person name="Henrissat B."/>
            <person name="Morin E."/>
            <person name="Kohler A."/>
            <person name="Barry K."/>
            <person name="LaButti K."/>
            <person name="Morin E."/>
            <person name="Salamov A."/>
            <person name="Lipzen A."/>
            <person name="Mereny Z."/>
            <person name="Hegedus B."/>
            <person name="Baldrian P."/>
            <person name="Stursova M."/>
            <person name="Weitz H."/>
            <person name="Taylor A."/>
            <person name="Grigoriev I.V."/>
            <person name="Nagy L.G."/>
            <person name="Martin F."/>
            <person name="Kauserud H."/>
        </authorList>
    </citation>
    <scope>NUCLEOTIDE SEQUENCE</scope>
    <source>
        <strain evidence="2">CBHHK182m</strain>
    </source>
</reference>
<organism evidence="2 3">
    <name type="scientific">Mycena metata</name>
    <dbReference type="NCBI Taxonomy" id="1033252"/>
    <lineage>
        <taxon>Eukaryota</taxon>
        <taxon>Fungi</taxon>
        <taxon>Dikarya</taxon>
        <taxon>Basidiomycota</taxon>
        <taxon>Agaricomycotina</taxon>
        <taxon>Agaricomycetes</taxon>
        <taxon>Agaricomycetidae</taxon>
        <taxon>Agaricales</taxon>
        <taxon>Marasmiineae</taxon>
        <taxon>Mycenaceae</taxon>
        <taxon>Mycena</taxon>
    </lineage>
</organism>
<evidence type="ECO:0000313" key="1">
    <source>
        <dbReference type="EMBL" id="KAJ7713302.1"/>
    </source>
</evidence>
<dbReference type="SUPFAM" id="SSF56973">
    <property type="entry name" value="Aerolisin/ETX pore-forming domain"/>
    <property type="match status" value="1"/>
</dbReference>
<evidence type="ECO:0000313" key="3">
    <source>
        <dbReference type="Proteomes" id="UP001215598"/>
    </source>
</evidence>